<evidence type="ECO:0000256" key="1">
    <source>
        <dbReference type="ARBA" id="ARBA00007119"/>
    </source>
</evidence>
<dbReference type="GeneID" id="27716068"/>
<dbReference type="Gene3D" id="1.20.58.480">
    <property type="match status" value="1"/>
</dbReference>
<dbReference type="Proteomes" id="UP000053411">
    <property type="component" value="Unassembled WGS sequence"/>
</dbReference>
<dbReference type="GO" id="GO:0034354">
    <property type="term" value="P:'de novo' NAD+ biosynthetic process from L-tryptophan"/>
    <property type="evidence" value="ECO:0007669"/>
    <property type="project" value="TreeGrafter"/>
</dbReference>
<dbReference type="PANTHER" id="PTHR28657:SF5">
    <property type="entry name" value="INDOLEAMINE 2,3-DIOXYGENASE"/>
    <property type="match status" value="1"/>
</dbReference>
<dbReference type="OrthoDB" id="540174at2759"/>
<dbReference type="GO" id="GO:0046872">
    <property type="term" value="F:metal ion binding"/>
    <property type="evidence" value="ECO:0007669"/>
    <property type="project" value="UniProtKB-UniRule"/>
</dbReference>
<proteinExistence type="inferred from homology"/>
<reference evidence="6 7" key="1">
    <citation type="submission" date="2015-01" db="EMBL/GenBank/DDBJ databases">
        <title>The Genome Sequence of Fonsecaea multimorphosa CBS 102226.</title>
        <authorList>
            <consortium name="The Broad Institute Genomics Platform"/>
            <person name="Cuomo C."/>
            <person name="de Hoog S."/>
            <person name="Gorbushina A."/>
            <person name="Stielow B."/>
            <person name="Teixiera M."/>
            <person name="Abouelleil A."/>
            <person name="Chapman S.B."/>
            <person name="Priest M."/>
            <person name="Young S.K."/>
            <person name="Wortman J."/>
            <person name="Nusbaum C."/>
            <person name="Birren B."/>
        </authorList>
    </citation>
    <scope>NUCLEOTIDE SEQUENCE [LARGE SCALE GENOMIC DNA]</scope>
    <source>
        <strain evidence="6 7">CBS 102226</strain>
    </source>
</reference>
<evidence type="ECO:0000256" key="2">
    <source>
        <dbReference type="ARBA" id="ARBA00022723"/>
    </source>
</evidence>
<keyword evidence="5" id="KW-0223">Dioxygenase</keyword>
<dbReference type="EC" id="1.13.11.52" evidence="5"/>
<dbReference type="STRING" id="1442371.A0A0D2GWL0"/>
<keyword evidence="5" id="KW-0560">Oxidoreductase</keyword>
<dbReference type="GO" id="GO:0019441">
    <property type="term" value="P:L-tryptophan catabolic process to kynurenine"/>
    <property type="evidence" value="ECO:0007669"/>
    <property type="project" value="UniProtKB-UniRule"/>
</dbReference>
<name>A0A0D2GWL0_9EURO</name>
<evidence type="ECO:0000313" key="7">
    <source>
        <dbReference type="Proteomes" id="UP000053411"/>
    </source>
</evidence>
<dbReference type="AlphaFoldDB" id="A0A0D2GWL0"/>
<evidence type="ECO:0000256" key="4">
    <source>
        <dbReference type="PIRSR" id="PIRSR600898-1"/>
    </source>
</evidence>
<keyword evidence="3 4" id="KW-0408">Iron</keyword>
<accession>A0A0D2GWL0</accession>
<evidence type="ECO:0000313" key="6">
    <source>
        <dbReference type="EMBL" id="KIX93985.1"/>
    </source>
</evidence>
<evidence type="ECO:0000256" key="3">
    <source>
        <dbReference type="ARBA" id="ARBA00023004"/>
    </source>
</evidence>
<comment type="catalytic activity">
    <reaction evidence="5">
        <text>L-tryptophan + O2 = N-formyl-L-kynurenine</text>
        <dbReference type="Rhea" id="RHEA:24536"/>
        <dbReference type="ChEBI" id="CHEBI:15379"/>
        <dbReference type="ChEBI" id="CHEBI:57912"/>
        <dbReference type="ChEBI" id="CHEBI:58629"/>
    </reaction>
</comment>
<dbReference type="Pfam" id="PF01231">
    <property type="entry name" value="IDO"/>
    <property type="match status" value="1"/>
</dbReference>
<dbReference type="EMBL" id="KN848090">
    <property type="protein sequence ID" value="KIX93985.1"/>
    <property type="molecule type" value="Genomic_DNA"/>
</dbReference>
<protein>
    <recommendedName>
        <fullName evidence="5">Indoleamine 2,3-dioxygenase</fullName>
        <ecNumber evidence="5">1.13.11.52</ecNumber>
    </recommendedName>
</protein>
<dbReference type="RefSeq" id="XP_016628108.1">
    <property type="nucleotide sequence ID" value="XM_016780815.1"/>
</dbReference>
<keyword evidence="2 4" id="KW-0479">Metal-binding</keyword>
<sequence length="397" mass="44724">MSSLLSLPNPRDYDVDFVLGFVSTKPTELPGYYAPWCELLLDLPHLLQAKTLKAQVNNLETLATDHLLTSAHWQRAYVVLGFLTQGFVWQEKSRPSQVIPASLAEPFLDVCNYLGMKPVLSYVGLCLWNWMQREEDIRSPPLHALANFQDIKSYASFTGTRDEDAFYLVPVMVEAQGAKLIKLMLDTIAADQNGEILDLVSSLDVCVTTLTTMRESLSVLDRYCEPIFFFEQIRPMLGGSVGAEEKGLPDGVALERSDGSRIVVKCAGGSAGQSSLFQFLDHMFGVRHESKMLLEMRAYMPKKHREFLEAVELMPSLRDMVERRPEDQDLRCAFHGVIDAFQKWRTKHVILVSRFVVQPAAAVAKGRPAGQQRGTAGSQPMPFLKQYRDETVFRLQT</sequence>
<evidence type="ECO:0000256" key="5">
    <source>
        <dbReference type="RuleBase" id="RU369119"/>
    </source>
</evidence>
<dbReference type="PANTHER" id="PTHR28657">
    <property type="entry name" value="INDOLEAMINE 2,3-DIOXYGENASE"/>
    <property type="match status" value="1"/>
</dbReference>
<dbReference type="VEuPathDB" id="FungiDB:Z520_10322"/>
<comment type="function">
    <text evidence="5">Produces N-formyl-kynurenine through the oxidation of tryptophan.</text>
</comment>
<comment type="similarity">
    <text evidence="1 5">Belongs to the indoleamine 2,3-dioxygenase family.</text>
</comment>
<organism evidence="6 7">
    <name type="scientific">Fonsecaea multimorphosa CBS 102226</name>
    <dbReference type="NCBI Taxonomy" id="1442371"/>
    <lineage>
        <taxon>Eukaryota</taxon>
        <taxon>Fungi</taxon>
        <taxon>Dikarya</taxon>
        <taxon>Ascomycota</taxon>
        <taxon>Pezizomycotina</taxon>
        <taxon>Eurotiomycetes</taxon>
        <taxon>Chaetothyriomycetidae</taxon>
        <taxon>Chaetothyriales</taxon>
        <taxon>Herpotrichiellaceae</taxon>
        <taxon>Fonsecaea</taxon>
    </lineage>
</organism>
<keyword evidence="4 5" id="KW-0349">Heme</keyword>
<keyword evidence="7" id="KW-1185">Reference proteome</keyword>
<dbReference type="PROSITE" id="PS00876">
    <property type="entry name" value="IDO_1"/>
    <property type="match status" value="1"/>
</dbReference>
<dbReference type="GO" id="GO:0033754">
    <property type="term" value="F:indoleamine 2,3-dioxygenase activity"/>
    <property type="evidence" value="ECO:0007669"/>
    <property type="project" value="UniProtKB-EC"/>
</dbReference>
<feature type="binding site" description="proximal binding residue" evidence="4">
    <location>
        <position position="348"/>
    </location>
    <ligand>
        <name>heme b</name>
        <dbReference type="ChEBI" id="CHEBI:60344"/>
    </ligand>
    <ligandPart>
        <name>Fe</name>
        <dbReference type="ChEBI" id="CHEBI:18248"/>
    </ligandPart>
</feature>
<dbReference type="GO" id="GO:0005737">
    <property type="term" value="C:cytoplasm"/>
    <property type="evidence" value="ECO:0007669"/>
    <property type="project" value="TreeGrafter"/>
</dbReference>
<dbReference type="InterPro" id="IPR000898">
    <property type="entry name" value="Indolamine_dOase"/>
</dbReference>
<gene>
    <name evidence="6" type="ORF">Z520_10322</name>
</gene>
<dbReference type="GO" id="GO:0020037">
    <property type="term" value="F:heme binding"/>
    <property type="evidence" value="ECO:0007669"/>
    <property type="project" value="UniProtKB-UniRule"/>
</dbReference>
<dbReference type="SUPFAM" id="SSF140959">
    <property type="entry name" value="Indolic compounds 2,3-dioxygenase-like"/>
    <property type="match status" value="1"/>
</dbReference>
<dbReference type="InterPro" id="IPR037217">
    <property type="entry name" value="Trp/Indoleamine_2_3_dOase-like"/>
</dbReference>